<feature type="domain" description="Histidine kinase" evidence="12">
    <location>
        <begin position="216"/>
        <end position="431"/>
    </location>
</feature>
<evidence type="ECO:0000313" key="13">
    <source>
        <dbReference type="EMBL" id="VVD71784.1"/>
    </source>
</evidence>
<dbReference type="InterPro" id="IPR003661">
    <property type="entry name" value="HisK_dim/P_dom"/>
</dbReference>
<accession>A0A5E4SB36</accession>
<evidence type="ECO:0000256" key="10">
    <source>
        <dbReference type="ARBA" id="ARBA00023136"/>
    </source>
</evidence>
<keyword evidence="8 11" id="KW-1133">Transmembrane helix</keyword>
<dbReference type="SUPFAM" id="SSF55874">
    <property type="entry name" value="ATPase domain of HSP90 chaperone/DNA topoisomerase II/histidine kinase"/>
    <property type="match status" value="1"/>
</dbReference>
<dbReference type="EMBL" id="CABPRZ010000002">
    <property type="protein sequence ID" value="VVD71784.1"/>
    <property type="molecule type" value="Genomic_DNA"/>
</dbReference>
<dbReference type="EC" id="2.7.13.3" evidence="3"/>
<organism evidence="13 14">
    <name type="scientific">Pandoraea terrae</name>
    <dbReference type="NCBI Taxonomy" id="1537710"/>
    <lineage>
        <taxon>Bacteria</taxon>
        <taxon>Pseudomonadati</taxon>
        <taxon>Pseudomonadota</taxon>
        <taxon>Betaproteobacteria</taxon>
        <taxon>Burkholderiales</taxon>
        <taxon>Burkholderiaceae</taxon>
        <taxon>Pandoraea</taxon>
    </lineage>
</organism>
<evidence type="ECO:0000256" key="7">
    <source>
        <dbReference type="ARBA" id="ARBA00022777"/>
    </source>
</evidence>
<dbReference type="InterPro" id="IPR050428">
    <property type="entry name" value="TCS_sensor_his_kinase"/>
</dbReference>
<dbReference type="Gene3D" id="1.10.287.130">
    <property type="match status" value="1"/>
</dbReference>
<keyword evidence="6 11" id="KW-0812">Transmembrane</keyword>
<gene>
    <name evidence="13" type="primary">qseC_1</name>
    <name evidence="13" type="ORF">PTE30175_00607</name>
</gene>
<dbReference type="InterPro" id="IPR004358">
    <property type="entry name" value="Sig_transdc_His_kin-like_C"/>
</dbReference>
<dbReference type="InterPro" id="IPR036097">
    <property type="entry name" value="HisK_dim/P_sf"/>
</dbReference>
<dbReference type="InterPro" id="IPR005467">
    <property type="entry name" value="His_kinase_dom"/>
</dbReference>
<dbReference type="SUPFAM" id="SSF47384">
    <property type="entry name" value="Homodimeric domain of signal transducing histidine kinase"/>
    <property type="match status" value="1"/>
</dbReference>
<feature type="transmembrane region" description="Helical" evidence="11">
    <location>
        <begin position="137"/>
        <end position="155"/>
    </location>
</feature>
<dbReference type="InterPro" id="IPR003594">
    <property type="entry name" value="HATPase_dom"/>
</dbReference>
<evidence type="ECO:0000256" key="11">
    <source>
        <dbReference type="SAM" id="Phobius"/>
    </source>
</evidence>
<keyword evidence="7" id="KW-0418">Kinase</keyword>
<keyword evidence="5 13" id="KW-0808">Transferase</keyword>
<reference evidence="13 14" key="1">
    <citation type="submission" date="2019-08" db="EMBL/GenBank/DDBJ databases">
        <authorList>
            <person name="Peeters C."/>
        </authorList>
    </citation>
    <scope>NUCLEOTIDE SEQUENCE [LARGE SCALE GENOMIC DNA]</scope>
    <source>
        <strain evidence="13 14">LMG 30175</strain>
    </source>
</reference>
<comment type="subcellular location">
    <subcellularLocation>
        <location evidence="2">Membrane</location>
        <topology evidence="2">Multi-pass membrane protein</topology>
    </subcellularLocation>
</comment>
<dbReference type="PANTHER" id="PTHR45436">
    <property type="entry name" value="SENSOR HISTIDINE KINASE YKOH"/>
    <property type="match status" value="1"/>
</dbReference>
<dbReference type="GO" id="GO:0000155">
    <property type="term" value="F:phosphorelay sensor kinase activity"/>
    <property type="evidence" value="ECO:0007669"/>
    <property type="project" value="InterPro"/>
</dbReference>
<evidence type="ECO:0000256" key="4">
    <source>
        <dbReference type="ARBA" id="ARBA00022553"/>
    </source>
</evidence>
<dbReference type="Gene3D" id="3.30.565.10">
    <property type="entry name" value="Histidine kinase-like ATPase, C-terminal domain"/>
    <property type="match status" value="1"/>
</dbReference>
<keyword evidence="10 11" id="KW-0472">Membrane</keyword>
<evidence type="ECO:0000256" key="2">
    <source>
        <dbReference type="ARBA" id="ARBA00004141"/>
    </source>
</evidence>
<protein>
    <recommendedName>
        <fullName evidence="3">histidine kinase</fullName>
        <ecNumber evidence="3">2.7.13.3</ecNumber>
    </recommendedName>
</protein>
<keyword evidence="4" id="KW-0597">Phosphoprotein</keyword>
<dbReference type="CDD" id="cd00075">
    <property type="entry name" value="HATPase"/>
    <property type="match status" value="1"/>
</dbReference>
<dbReference type="SMART" id="SM00388">
    <property type="entry name" value="HisKA"/>
    <property type="match status" value="1"/>
</dbReference>
<dbReference type="Pfam" id="PF02518">
    <property type="entry name" value="HATPase_c"/>
    <property type="match status" value="1"/>
</dbReference>
<dbReference type="Proteomes" id="UP000414233">
    <property type="component" value="Unassembled WGS sequence"/>
</dbReference>
<evidence type="ECO:0000256" key="3">
    <source>
        <dbReference type="ARBA" id="ARBA00012438"/>
    </source>
</evidence>
<sequence length="437" mass="47932">MTRSLQSRLIVVLSSCVVVLGIVAGYVSYEFAFRDAYRFQDDQLIQVAALVDTHNLATIDSEVRSMPIHDFDYRLTVQPLGGVFPKTLSDGFNTLEANGHTWRAYVRTLDDGRVRIAVGQPTEGRNEIARNSGFRTALPFFAIIPLLILLIAVTVRRTWHPVTVLSAGIDARSDTDLRPIETKIAPPEIAPFIISINRLLARLDVALTEQRRFVADAAHELRSPITALVIQAENLDHRALDEETRTRLDKLKAGLKRTRELLEQLLTLARIQSAQPISIGPVALRQAVHVALEDAYPLADQKSIMLDVDDLAPAMLVDASRADIATVLRNLVDNAVRYTPRNGNVTIRLAKSAGMAVIDVIDTGPGIPAAQRAHVFDAFYRGHGNREEGTGLGLAIVRATIDRLGGTIELGDDRPAEPHGLHVHVTLPLHRASGMAT</sequence>
<comment type="catalytic activity">
    <reaction evidence="1">
        <text>ATP + protein L-histidine = ADP + protein N-phospho-L-histidine.</text>
        <dbReference type="EC" id="2.7.13.3"/>
    </reaction>
</comment>
<dbReference type="PRINTS" id="PR00344">
    <property type="entry name" value="BCTRLSENSOR"/>
</dbReference>
<dbReference type="InterPro" id="IPR036890">
    <property type="entry name" value="HATPase_C_sf"/>
</dbReference>
<evidence type="ECO:0000256" key="9">
    <source>
        <dbReference type="ARBA" id="ARBA00023012"/>
    </source>
</evidence>
<keyword evidence="14" id="KW-1185">Reference proteome</keyword>
<evidence type="ECO:0000313" key="14">
    <source>
        <dbReference type="Proteomes" id="UP000414233"/>
    </source>
</evidence>
<dbReference type="AlphaFoldDB" id="A0A5E4SB36"/>
<name>A0A5E4SB36_9BURK</name>
<dbReference type="Pfam" id="PF00512">
    <property type="entry name" value="HisKA"/>
    <property type="match status" value="1"/>
</dbReference>
<evidence type="ECO:0000256" key="1">
    <source>
        <dbReference type="ARBA" id="ARBA00000085"/>
    </source>
</evidence>
<dbReference type="PROSITE" id="PS50109">
    <property type="entry name" value="HIS_KIN"/>
    <property type="match status" value="1"/>
</dbReference>
<evidence type="ECO:0000256" key="8">
    <source>
        <dbReference type="ARBA" id="ARBA00022989"/>
    </source>
</evidence>
<dbReference type="RefSeq" id="WP_150695564.1">
    <property type="nucleotide sequence ID" value="NZ_CABPRZ010000002.1"/>
</dbReference>
<evidence type="ECO:0000259" key="12">
    <source>
        <dbReference type="PROSITE" id="PS50109"/>
    </source>
</evidence>
<feature type="transmembrane region" description="Helical" evidence="11">
    <location>
        <begin position="9"/>
        <end position="29"/>
    </location>
</feature>
<dbReference type="PANTHER" id="PTHR45436:SF15">
    <property type="entry name" value="SENSOR HISTIDINE KINASE CUSS"/>
    <property type="match status" value="1"/>
</dbReference>
<dbReference type="OrthoDB" id="8554694at2"/>
<dbReference type="SMART" id="SM00387">
    <property type="entry name" value="HATPase_c"/>
    <property type="match status" value="1"/>
</dbReference>
<dbReference type="CDD" id="cd00082">
    <property type="entry name" value="HisKA"/>
    <property type="match status" value="1"/>
</dbReference>
<evidence type="ECO:0000256" key="6">
    <source>
        <dbReference type="ARBA" id="ARBA00022692"/>
    </source>
</evidence>
<proteinExistence type="predicted"/>
<keyword evidence="9" id="KW-0902">Two-component regulatory system</keyword>
<evidence type="ECO:0000256" key="5">
    <source>
        <dbReference type="ARBA" id="ARBA00022679"/>
    </source>
</evidence>
<dbReference type="GO" id="GO:0005886">
    <property type="term" value="C:plasma membrane"/>
    <property type="evidence" value="ECO:0007669"/>
    <property type="project" value="TreeGrafter"/>
</dbReference>